<reference evidence="2" key="1">
    <citation type="submission" date="2022-07" db="EMBL/GenBank/DDBJ databases">
        <title>Characterization of the Novel Bacterium Alteromonas immobilis LMIT006 and Alteromonas gregis LMIT007.</title>
        <authorList>
            <person name="Lin X."/>
        </authorList>
    </citation>
    <scope>NUCLEOTIDE SEQUENCE</scope>
    <source>
        <strain evidence="2">LMIT007</strain>
    </source>
</reference>
<protein>
    <submittedName>
        <fullName evidence="2">Amylosucrase</fullName>
    </submittedName>
</protein>
<evidence type="ECO:0000313" key="3">
    <source>
        <dbReference type="Proteomes" id="UP001165413"/>
    </source>
</evidence>
<comment type="caution">
    <text evidence="2">The sequence shown here is derived from an EMBL/GenBank/DDBJ whole genome shotgun (WGS) entry which is preliminary data.</text>
</comment>
<dbReference type="AlphaFoldDB" id="A0AA41X0W0"/>
<feature type="transmembrane region" description="Helical" evidence="1">
    <location>
        <begin position="28"/>
        <end position="46"/>
    </location>
</feature>
<sequence length="71" mass="7871">SLASLCGLEGALKSNDSKGIDDAVKRMMLLYGITFSIGGIPLLYSSDEVGKLNDYSYRLDDTKKHDDRWVN</sequence>
<dbReference type="Proteomes" id="UP001165413">
    <property type="component" value="Unassembled WGS sequence"/>
</dbReference>
<keyword evidence="3" id="KW-1185">Reference proteome</keyword>
<dbReference type="SUPFAM" id="SSF51445">
    <property type="entry name" value="(Trans)glycosidases"/>
    <property type="match status" value="1"/>
</dbReference>
<organism evidence="2 3">
    <name type="scientific">Opacimonas viscosa</name>
    <dbReference type="NCBI Taxonomy" id="2961944"/>
    <lineage>
        <taxon>Bacteria</taxon>
        <taxon>Pseudomonadati</taxon>
        <taxon>Pseudomonadota</taxon>
        <taxon>Gammaproteobacteria</taxon>
        <taxon>Alteromonadales</taxon>
        <taxon>Alteromonadaceae</taxon>
        <taxon>Opacimonas</taxon>
    </lineage>
</organism>
<keyword evidence="1" id="KW-0812">Transmembrane</keyword>
<gene>
    <name evidence="2" type="ORF">NLF92_14075</name>
</gene>
<keyword evidence="1" id="KW-1133">Transmembrane helix</keyword>
<dbReference type="InterPro" id="IPR017853">
    <property type="entry name" value="GH"/>
</dbReference>
<proteinExistence type="predicted"/>
<keyword evidence="1" id="KW-0472">Membrane</keyword>
<evidence type="ECO:0000256" key="1">
    <source>
        <dbReference type="SAM" id="Phobius"/>
    </source>
</evidence>
<dbReference type="EMBL" id="JANATA010000408">
    <property type="protein sequence ID" value="MCP3430062.1"/>
    <property type="molecule type" value="Genomic_DNA"/>
</dbReference>
<name>A0AA41X0W0_9ALTE</name>
<evidence type="ECO:0000313" key="2">
    <source>
        <dbReference type="EMBL" id="MCP3430062.1"/>
    </source>
</evidence>
<dbReference type="Gene3D" id="3.20.20.80">
    <property type="entry name" value="Glycosidases"/>
    <property type="match status" value="1"/>
</dbReference>
<feature type="non-terminal residue" evidence="2">
    <location>
        <position position="71"/>
    </location>
</feature>
<accession>A0AA41X0W0</accession>
<feature type="non-terminal residue" evidence="2">
    <location>
        <position position="1"/>
    </location>
</feature>